<reference evidence="7 8" key="1">
    <citation type="submission" date="2018-03" db="EMBL/GenBank/DDBJ databases">
        <title>Genomic Encyclopedia of Type Strains, Phase III (KMG-III): the genomes of soil and plant-associated and newly described type strains.</title>
        <authorList>
            <person name="Whitman W."/>
        </authorList>
    </citation>
    <scope>NUCLEOTIDE SEQUENCE [LARGE SCALE GENOMIC DNA]</scope>
    <source>
        <strain evidence="7 8">CGMCC 1.12700</strain>
    </source>
</reference>
<evidence type="ECO:0000259" key="5">
    <source>
        <dbReference type="PROSITE" id="PS51898"/>
    </source>
</evidence>
<keyword evidence="3" id="KW-0233">DNA recombination</keyword>
<gene>
    <name evidence="7" type="ORF">B0I18_1196</name>
</gene>
<dbReference type="Gene3D" id="1.10.150.130">
    <property type="match status" value="1"/>
</dbReference>
<accession>A0A2P8CPK6</accession>
<dbReference type="InterPro" id="IPR002104">
    <property type="entry name" value="Integrase_catalytic"/>
</dbReference>
<dbReference type="GO" id="GO:0015074">
    <property type="term" value="P:DNA integration"/>
    <property type="evidence" value="ECO:0007669"/>
    <property type="project" value="UniProtKB-KW"/>
</dbReference>
<dbReference type="GO" id="GO:0003677">
    <property type="term" value="F:DNA binding"/>
    <property type="evidence" value="ECO:0007669"/>
    <property type="project" value="UniProtKB-UniRule"/>
</dbReference>
<evidence type="ECO:0000313" key="8">
    <source>
        <dbReference type="Proteomes" id="UP000240572"/>
    </source>
</evidence>
<keyword evidence="1" id="KW-0229">DNA integration</keyword>
<dbReference type="PANTHER" id="PTHR30349">
    <property type="entry name" value="PHAGE INTEGRASE-RELATED"/>
    <property type="match status" value="1"/>
</dbReference>
<dbReference type="RefSeq" id="WP_106525473.1">
    <property type="nucleotide sequence ID" value="NZ_PYGD01000019.1"/>
</dbReference>
<dbReference type="PROSITE" id="PS51898">
    <property type="entry name" value="TYR_RECOMBINASE"/>
    <property type="match status" value="1"/>
</dbReference>
<evidence type="ECO:0000256" key="4">
    <source>
        <dbReference type="PROSITE-ProRule" id="PRU01248"/>
    </source>
</evidence>
<keyword evidence="8" id="KW-1185">Reference proteome</keyword>
<dbReference type="InterPro" id="IPR011010">
    <property type="entry name" value="DNA_brk_join_enz"/>
</dbReference>
<feature type="domain" description="Tyr recombinase" evidence="5">
    <location>
        <begin position="101"/>
        <end position="294"/>
    </location>
</feature>
<evidence type="ECO:0000313" key="7">
    <source>
        <dbReference type="EMBL" id="PSK86880.1"/>
    </source>
</evidence>
<dbReference type="GO" id="GO:0006310">
    <property type="term" value="P:DNA recombination"/>
    <property type="evidence" value="ECO:0007669"/>
    <property type="project" value="UniProtKB-KW"/>
</dbReference>
<dbReference type="EMBL" id="PYGD01000019">
    <property type="protein sequence ID" value="PSK86880.1"/>
    <property type="molecule type" value="Genomic_DNA"/>
</dbReference>
<evidence type="ECO:0000256" key="2">
    <source>
        <dbReference type="ARBA" id="ARBA00023125"/>
    </source>
</evidence>
<dbReference type="InterPro" id="IPR044068">
    <property type="entry name" value="CB"/>
</dbReference>
<proteinExistence type="predicted"/>
<evidence type="ECO:0000256" key="1">
    <source>
        <dbReference type="ARBA" id="ARBA00022908"/>
    </source>
</evidence>
<sequence length="299" mass="34703">MTFREYLQLKGYSRKSIASIQKICSYFQSWCATESISDETEVSHNDIIAYIKTVTDKRISQKTAANYISHIKKYYDYLIKEHGLIDNPCSYIMIKGIKRKTLYDIISYETLEQVCHSYPIEAKNPYQSLIRKRNKVMLGLLIYQGLRSEELMKLELADLQLREGKIMIQGGRRSAGRVMKLESGQVFELMDYVNDTRKALLQQTNKMPKDTTALFITTTKGAAIDSNTMKILLRQIQTLNNKITSLNQVRASVIVHWLRQYNLRKVQHLVGHKHISSTEAYQSSDLEDLKEDISKYHPF</sequence>
<name>A0A2P8CPK6_9BACT</name>
<dbReference type="OrthoDB" id="1407105at2"/>
<evidence type="ECO:0000256" key="3">
    <source>
        <dbReference type="ARBA" id="ARBA00023172"/>
    </source>
</evidence>
<protein>
    <submittedName>
        <fullName evidence="7">Integrase/recombinase XerD</fullName>
    </submittedName>
</protein>
<comment type="caution">
    <text evidence="7">The sequence shown here is derived from an EMBL/GenBank/DDBJ whole genome shotgun (WGS) entry which is preliminary data.</text>
</comment>
<dbReference type="Proteomes" id="UP000240572">
    <property type="component" value="Unassembled WGS sequence"/>
</dbReference>
<dbReference type="InterPro" id="IPR013762">
    <property type="entry name" value="Integrase-like_cat_sf"/>
</dbReference>
<dbReference type="SUPFAM" id="SSF56349">
    <property type="entry name" value="DNA breaking-rejoining enzymes"/>
    <property type="match status" value="1"/>
</dbReference>
<dbReference type="Gene3D" id="1.10.443.10">
    <property type="entry name" value="Intergrase catalytic core"/>
    <property type="match status" value="1"/>
</dbReference>
<dbReference type="Pfam" id="PF00589">
    <property type="entry name" value="Phage_integrase"/>
    <property type="match status" value="1"/>
</dbReference>
<dbReference type="Pfam" id="PF02899">
    <property type="entry name" value="Phage_int_SAM_1"/>
    <property type="match status" value="1"/>
</dbReference>
<dbReference type="InterPro" id="IPR050090">
    <property type="entry name" value="Tyrosine_recombinase_XerCD"/>
</dbReference>
<evidence type="ECO:0000259" key="6">
    <source>
        <dbReference type="PROSITE" id="PS51900"/>
    </source>
</evidence>
<organism evidence="7 8">
    <name type="scientific">Taibaiella chishuiensis</name>
    <dbReference type="NCBI Taxonomy" id="1434707"/>
    <lineage>
        <taxon>Bacteria</taxon>
        <taxon>Pseudomonadati</taxon>
        <taxon>Bacteroidota</taxon>
        <taxon>Chitinophagia</taxon>
        <taxon>Chitinophagales</taxon>
        <taxon>Chitinophagaceae</taxon>
        <taxon>Taibaiella</taxon>
    </lineage>
</organism>
<dbReference type="PROSITE" id="PS51900">
    <property type="entry name" value="CB"/>
    <property type="match status" value="1"/>
</dbReference>
<dbReference type="InterPro" id="IPR010998">
    <property type="entry name" value="Integrase_recombinase_N"/>
</dbReference>
<dbReference type="AlphaFoldDB" id="A0A2P8CPK6"/>
<dbReference type="InterPro" id="IPR004107">
    <property type="entry name" value="Integrase_SAM-like_N"/>
</dbReference>
<keyword evidence="2 4" id="KW-0238">DNA-binding</keyword>
<feature type="domain" description="Core-binding (CB)" evidence="6">
    <location>
        <begin position="1"/>
        <end position="79"/>
    </location>
</feature>
<dbReference type="CDD" id="cd00397">
    <property type="entry name" value="DNA_BRE_C"/>
    <property type="match status" value="1"/>
</dbReference>